<comment type="caution">
    <text evidence="2">The sequence shown here is derived from an EMBL/GenBank/DDBJ whole genome shotgun (WGS) entry which is preliminary data.</text>
</comment>
<proteinExistence type="predicted"/>
<sequence>MPPLYDDPVHNTSTTTTDDATVLACLTSDFLGRTLDPRFNRTIRYTRHLYGGEAYPPTDVDPERLFEAEGVRYGATRFMNALAGLAAFPDRLGYDSRVACGLCVSEREVEVVLAGAGSQKDRGRRVEGGTMARISLIWELMVSVGLLPDADERDAAAKELRRRLVAILLPQLREDFERHLAGIKEWMEAIETARGYLYPQSVERMLDSGFIRRVGRVVQDVEGCCAKLLRVRDAAIGGGGGGVGQSESGIGKGRSRPTRSVEARELDEVVESVFGLTRRIGVFLANYRKQLIKLDSTVVSTVELWTPKLMRSEFFPPLGQPNPNVLVHHLEDLTQLPNHIQFLVKFSTTPNMRSLATRSLRITPLRCTQGSDAGVYKPVLPWPVDKAAWQQRADDLLDWEGHRFCTPRERLVMARPEHDFSTLPCSQGELYVHPELEVTLHLARAMGTFYSAAKSKSSSSQRRPLAYVGTSDYSCAACEWWLMSCNEQGFYPAEKEIFFRGSSEDWERDWLMPAVYRDRLVQSPLMPGVFTRSLEELMAWWMKERIWRFGDVMVEVKNVRRHQWYKGLWLD</sequence>
<dbReference type="Proteomes" id="UP000284706">
    <property type="component" value="Unassembled WGS sequence"/>
</dbReference>
<gene>
    <name evidence="2" type="ORF">CVT26_012843</name>
</gene>
<reference evidence="2 3" key="1">
    <citation type="journal article" date="2018" name="Evol. Lett.">
        <title>Horizontal gene cluster transfer increased hallucinogenic mushroom diversity.</title>
        <authorList>
            <person name="Reynolds H.T."/>
            <person name="Vijayakumar V."/>
            <person name="Gluck-Thaler E."/>
            <person name="Korotkin H.B."/>
            <person name="Matheny P.B."/>
            <person name="Slot J.C."/>
        </authorList>
    </citation>
    <scope>NUCLEOTIDE SEQUENCE [LARGE SCALE GENOMIC DNA]</scope>
    <source>
        <strain evidence="2 3">SRW20</strain>
    </source>
</reference>
<dbReference type="EMBL" id="NHYE01004512">
    <property type="protein sequence ID" value="PPQ84199.1"/>
    <property type="molecule type" value="Genomic_DNA"/>
</dbReference>
<accession>A0A409X0H0</accession>
<dbReference type="InParanoid" id="A0A409X0H0"/>
<dbReference type="AlphaFoldDB" id="A0A409X0H0"/>
<keyword evidence="3" id="KW-1185">Reference proteome</keyword>
<evidence type="ECO:0000313" key="3">
    <source>
        <dbReference type="Proteomes" id="UP000284706"/>
    </source>
</evidence>
<organism evidence="2 3">
    <name type="scientific">Gymnopilus dilepis</name>
    <dbReference type="NCBI Taxonomy" id="231916"/>
    <lineage>
        <taxon>Eukaryota</taxon>
        <taxon>Fungi</taxon>
        <taxon>Dikarya</taxon>
        <taxon>Basidiomycota</taxon>
        <taxon>Agaricomycotina</taxon>
        <taxon>Agaricomycetes</taxon>
        <taxon>Agaricomycetidae</taxon>
        <taxon>Agaricales</taxon>
        <taxon>Agaricineae</taxon>
        <taxon>Hymenogastraceae</taxon>
        <taxon>Gymnopilus</taxon>
    </lineage>
</organism>
<name>A0A409X0H0_9AGAR</name>
<evidence type="ECO:0000256" key="1">
    <source>
        <dbReference type="SAM" id="MobiDB-lite"/>
    </source>
</evidence>
<protein>
    <submittedName>
        <fullName evidence="2">Uncharacterized protein</fullName>
    </submittedName>
</protein>
<feature type="region of interest" description="Disordered" evidence="1">
    <location>
        <begin position="239"/>
        <end position="261"/>
    </location>
</feature>
<evidence type="ECO:0000313" key="2">
    <source>
        <dbReference type="EMBL" id="PPQ84199.1"/>
    </source>
</evidence>